<reference evidence="2" key="1">
    <citation type="submission" date="2020-10" db="EMBL/GenBank/DDBJ databases">
        <authorList>
            <person name="Han B."/>
            <person name="Lu T."/>
            <person name="Zhao Q."/>
            <person name="Huang X."/>
            <person name="Zhao Y."/>
        </authorList>
    </citation>
    <scope>NUCLEOTIDE SEQUENCE</scope>
</reference>
<organism evidence="2 3">
    <name type="scientific">Miscanthus lutarioriparius</name>
    <dbReference type="NCBI Taxonomy" id="422564"/>
    <lineage>
        <taxon>Eukaryota</taxon>
        <taxon>Viridiplantae</taxon>
        <taxon>Streptophyta</taxon>
        <taxon>Embryophyta</taxon>
        <taxon>Tracheophyta</taxon>
        <taxon>Spermatophyta</taxon>
        <taxon>Magnoliopsida</taxon>
        <taxon>Liliopsida</taxon>
        <taxon>Poales</taxon>
        <taxon>Poaceae</taxon>
        <taxon>PACMAD clade</taxon>
        <taxon>Panicoideae</taxon>
        <taxon>Andropogonodae</taxon>
        <taxon>Andropogoneae</taxon>
        <taxon>Saccharinae</taxon>
        <taxon>Miscanthus</taxon>
    </lineage>
</organism>
<proteinExistence type="predicted"/>
<evidence type="ECO:0000313" key="3">
    <source>
        <dbReference type="Proteomes" id="UP000604825"/>
    </source>
</evidence>
<dbReference type="OrthoDB" id="692155at2759"/>
<protein>
    <submittedName>
        <fullName evidence="2">Uncharacterized protein</fullName>
    </submittedName>
</protein>
<dbReference type="EMBL" id="CAJGYO010000010">
    <property type="protein sequence ID" value="CAD6257468.1"/>
    <property type="molecule type" value="Genomic_DNA"/>
</dbReference>
<feature type="compositionally biased region" description="Low complexity" evidence="1">
    <location>
        <begin position="24"/>
        <end position="44"/>
    </location>
</feature>
<accession>A0A811QDZ3</accession>
<dbReference type="Proteomes" id="UP000604825">
    <property type="component" value="Unassembled WGS sequence"/>
</dbReference>
<evidence type="ECO:0000256" key="1">
    <source>
        <dbReference type="SAM" id="MobiDB-lite"/>
    </source>
</evidence>
<keyword evidence="3" id="KW-1185">Reference proteome</keyword>
<gene>
    <name evidence="2" type="ORF">NCGR_LOCUS40953</name>
</gene>
<dbReference type="AlphaFoldDB" id="A0A811QDZ3"/>
<sequence length="313" mass="33388">MADASGNPADGYYSGRPLGLEYDPQQVQAVPAPPLEAAQPQPRQDVGDQVANHTHVHGVPGYYKGRPSNTNTAVAPLSATAAVAPPPPAPAVEPERKLSWIDKWPLHLDNQAAKNQRRAAKHVLKHAVDIQGAVTHVPVTVAGLPAAASHFLEARHVQFYNLIAVHVAAVRPEPTALALILWAQGTRPRRPPVEVEGTAVMDNAVRQGRTARVDVDVLIGAVVGETPRGLATGVADPPALLDRGRGLVEEAELELLAVAEQRMHQSVDIEQRIPARAQRVWRSKPSHKNGAPSSVISFSLCSGWAGWQISDGG</sequence>
<feature type="region of interest" description="Disordered" evidence="1">
    <location>
        <begin position="1"/>
        <end position="46"/>
    </location>
</feature>
<comment type="caution">
    <text evidence="2">The sequence shown here is derived from an EMBL/GenBank/DDBJ whole genome shotgun (WGS) entry which is preliminary data.</text>
</comment>
<name>A0A811QDZ3_9POAL</name>
<evidence type="ECO:0000313" key="2">
    <source>
        <dbReference type="EMBL" id="CAD6257468.1"/>
    </source>
</evidence>